<evidence type="ECO:0000259" key="4">
    <source>
        <dbReference type="Pfam" id="PF01478"/>
    </source>
</evidence>
<dbReference type="GO" id="GO:0005886">
    <property type="term" value="C:plasma membrane"/>
    <property type="evidence" value="ECO:0007669"/>
    <property type="project" value="TreeGrafter"/>
</dbReference>
<feature type="transmembrane region" description="Helical" evidence="3">
    <location>
        <begin position="165"/>
        <end position="185"/>
    </location>
</feature>
<keyword evidence="3" id="KW-1133">Transmembrane helix</keyword>
<keyword evidence="3" id="KW-0812">Transmembrane</keyword>
<gene>
    <name evidence="5" type="primary">gspO</name>
    <name evidence="5" type="ORF">BN1804_01462</name>
</gene>
<evidence type="ECO:0000313" key="5">
    <source>
        <dbReference type="EMBL" id="CRL61450.1"/>
    </source>
</evidence>
<reference evidence="6" key="1">
    <citation type="submission" date="2015-06" db="EMBL/GenBank/DDBJ databases">
        <authorList>
            <person name="Urmite Genomes"/>
        </authorList>
    </citation>
    <scope>NUCLEOTIDE SEQUENCE [LARGE SCALE GENOMIC DNA]</scope>
    <source>
        <strain evidence="6">CSUR P1867</strain>
    </source>
</reference>
<comment type="similarity">
    <text evidence="1 2">Belongs to the peptidase A24 family.</text>
</comment>
<dbReference type="EMBL" id="CVRY01000003">
    <property type="protein sequence ID" value="CRL61450.1"/>
    <property type="molecule type" value="Genomic_DNA"/>
</dbReference>
<feature type="transmembrane region" description="Helical" evidence="3">
    <location>
        <begin position="192"/>
        <end position="210"/>
    </location>
</feature>
<evidence type="ECO:0000256" key="2">
    <source>
        <dbReference type="RuleBase" id="RU003793"/>
    </source>
</evidence>
<dbReference type="PRINTS" id="PR00864">
    <property type="entry name" value="PREPILNPTASE"/>
</dbReference>
<dbReference type="InterPro" id="IPR014032">
    <property type="entry name" value="Peptidase_A24A_bac"/>
</dbReference>
<dbReference type="InterPro" id="IPR050882">
    <property type="entry name" value="Prepilin_peptidase/N-MTase"/>
</dbReference>
<dbReference type="PANTHER" id="PTHR30487">
    <property type="entry name" value="TYPE 4 PREPILIN-LIKE PROTEINS LEADER PEPTIDE-PROCESSING ENZYME"/>
    <property type="match status" value="1"/>
</dbReference>
<dbReference type="GO" id="GO:0006465">
    <property type="term" value="P:signal peptide processing"/>
    <property type="evidence" value="ECO:0007669"/>
    <property type="project" value="TreeGrafter"/>
</dbReference>
<protein>
    <submittedName>
        <fullName evidence="5">Type 4 prepilin-like proteins leader peptide-processing enzyme</fullName>
    </submittedName>
</protein>
<name>A0A0G4Q6K4_9GAMM</name>
<feature type="transmembrane region" description="Helical" evidence="3">
    <location>
        <begin position="20"/>
        <end position="36"/>
    </location>
</feature>
<dbReference type="Proteomes" id="UP000183920">
    <property type="component" value="Unassembled WGS sequence"/>
</dbReference>
<proteinExistence type="inferred from homology"/>
<feature type="domain" description="Prepilin type IV endopeptidase peptidase" evidence="4">
    <location>
        <begin position="70"/>
        <end position="177"/>
    </location>
</feature>
<dbReference type="GO" id="GO:0004190">
    <property type="term" value="F:aspartic-type endopeptidase activity"/>
    <property type="evidence" value="ECO:0007669"/>
    <property type="project" value="InterPro"/>
</dbReference>
<keyword evidence="3" id="KW-0472">Membrane</keyword>
<dbReference type="AlphaFoldDB" id="A0A0G4Q6K4"/>
<feature type="transmembrane region" description="Helical" evidence="3">
    <location>
        <begin position="48"/>
        <end position="81"/>
    </location>
</feature>
<evidence type="ECO:0000256" key="1">
    <source>
        <dbReference type="ARBA" id="ARBA00005801"/>
    </source>
</evidence>
<sequence>MPLSRCCFIKIPLLSFLHDFFVFIKFCLPFSLLFLLPKTRRKQLAISYIIICLYWFFSINSLSLLILFSILSFYLLILSFFDADYFLLPNTLTYWLIFLGLLCNYTAYGLVPFDHAFYGFLGGVGLFYGIYLWGYFICQKCVLGFGDVKLFGAIGAWCGLEKLPYILLLGSFLGLSIYCAVFITTKDRIKKVAFGSCLSFSTLMVLSFYFSSNHSFN</sequence>
<evidence type="ECO:0000313" key="6">
    <source>
        <dbReference type="Proteomes" id="UP000183920"/>
    </source>
</evidence>
<dbReference type="InterPro" id="IPR000045">
    <property type="entry name" value="Prepilin_IV_endopep_pep"/>
</dbReference>
<organism evidence="5 6">
    <name type="scientific">Proteus penneri</name>
    <dbReference type="NCBI Taxonomy" id="102862"/>
    <lineage>
        <taxon>Bacteria</taxon>
        <taxon>Pseudomonadati</taxon>
        <taxon>Pseudomonadota</taxon>
        <taxon>Gammaproteobacteria</taxon>
        <taxon>Enterobacterales</taxon>
        <taxon>Morganellaceae</taxon>
        <taxon>Proteus</taxon>
    </lineage>
</organism>
<dbReference type="Pfam" id="PF01478">
    <property type="entry name" value="Peptidase_A24"/>
    <property type="match status" value="1"/>
</dbReference>
<accession>A0A0G4Q6K4</accession>
<feature type="transmembrane region" description="Helical" evidence="3">
    <location>
        <begin position="118"/>
        <end position="137"/>
    </location>
</feature>
<dbReference type="Gene3D" id="1.20.120.1220">
    <property type="match status" value="1"/>
</dbReference>
<evidence type="ECO:0000256" key="3">
    <source>
        <dbReference type="SAM" id="Phobius"/>
    </source>
</evidence>
<feature type="transmembrane region" description="Helical" evidence="3">
    <location>
        <begin position="93"/>
        <end position="111"/>
    </location>
</feature>
<dbReference type="RefSeq" id="WP_072063538.1">
    <property type="nucleotide sequence ID" value="NZ_CVRY01000003.1"/>
</dbReference>
<dbReference type="PANTHER" id="PTHR30487:SF0">
    <property type="entry name" value="PREPILIN LEADER PEPTIDASE_N-METHYLTRANSFERASE-RELATED"/>
    <property type="match status" value="1"/>
</dbReference>